<dbReference type="InterPro" id="IPR015864">
    <property type="entry name" value="FAD_synthase"/>
</dbReference>
<keyword evidence="11" id="KW-0511">Multifunctional enzyme</keyword>
<evidence type="ECO:0000313" key="17">
    <source>
        <dbReference type="Proteomes" id="UP000182762"/>
    </source>
</evidence>
<dbReference type="Gene3D" id="3.40.50.620">
    <property type="entry name" value="HUPs"/>
    <property type="match status" value="1"/>
</dbReference>
<accession>A0A1I5VI67</accession>
<keyword evidence="3 14" id="KW-0285">Flavoprotein</keyword>
<evidence type="ECO:0000256" key="9">
    <source>
        <dbReference type="ARBA" id="ARBA00022827"/>
    </source>
</evidence>
<feature type="domain" description="Riboflavin kinase" evidence="15">
    <location>
        <begin position="189"/>
        <end position="316"/>
    </location>
</feature>
<dbReference type="InterPro" id="IPR004821">
    <property type="entry name" value="Cyt_trans-like"/>
</dbReference>
<evidence type="ECO:0000256" key="7">
    <source>
        <dbReference type="ARBA" id="ARBA00022741"/>
    </source>
</evidence>
<reference evidence="16 17" key="1">
    <citation type="submission" date="2016-10" db="EMBL/GenBank/DDBJ databases">
        <authorList>
            <person name="Varghese N."/>
            <person name="Submissions S."/>
        </authorList>
    </citation>
    <scope>NUCLEOTIDE SEQUENCE [LARGE SCALE GENOMIC DNA]</scope>
    <source>
        <strain evidence="16 17">DSM 13796</strain>
    </source>
</reference>
<dbReference type="EMBL" id="FOXX01000001">
    <property type="protein sequence ID" value="SFQ07244.1"/>
    <property type="molecule type" value="Genomic_DNA"/>
</dbReference>
<evidence type="ECO:0000256" key="12">
    <source>
        <dbReference type="ARBA" id="ARBA00047880"/>
    </source>
</evidence>
<dbReference type="NCBIfam" id="NF004160">
    <property type="entry name" value="PRK05627.1-3"/>
    <property type="match status" value="1"/>
</dbReference>
<proteinExistence type="inferred from homology"/>
<organism evidence="16 17">
    <name type="scientific">Priestia endophytica DSM 13796</name>
    <dbReference type="NCBI Taxonomy" id="1121089"/>
    <lineage>
        <taxon>Bacteria</taxon>
        <taxon>Bacillati</taxon>
        <taxon>Bacillota</taxon>
        <taxon>Bacilli</taxon>
        <taxon>Bacillales</taxon>
        <taxon>Bacillaceae</taxon>
        <taxon>Priestia</taxon>
    </lineage>
</organism>
<gene>
    <name evidence="16" type="ORF">SAMN02745910_00123</name>
</gene>
<evidence type="ECO:0000256" key="2">
    <source>
        <dbReference type="ARBA" id="ARBA00005201"/>
    </source>
</evidence>
<dbReference type="InterPro" id="IPR014729">
    <property type="entry name" value="Rossmann-like_a/b/a_fold"/>
</dbReference>
<keyword evidence="7 14" id="KW-0547">Nucleotide-binding</keyword>
<comment type="similarity">
    <text evidence="14">Belongs to the ribF family.</text>
</comment>
<evidence type="ECO:0000256" key="14">
    <source>
        <dbReference type="PIRNR" id="PIRNR004491"/>
    </source>
</evidence>
<dbReference type="InterPro" id="IPR023465">
    <property type="entry name" value="Riboflavin_kinase_dom_sf"/>
</dbReference>
<dbReference type="SUPFAM" id="SSF82114">
    <property type="entry name" value="Riboflavin kinase-like"/>
    <property type="match status" value="1"/>
</dbReference>
<dbReference type="EC" id="2.7.7.2" evidence="14"/>
<evidence type="ECO:0000256" key="5">
    <source>
        <dbReference type="ARBA" id="ARBA00022679"/>
    </source>
</evidence>
<dbReference type="CDD" id="cd02064">
    <property type="entry name" value="FAD_synthetase_N"/>
    <property type="match status" value="1"/>
</dbReference>
<dbReference type="Pfam" id="PF01687">
    <property type="entry name" value="Flavokinase"/>
    <property type="match status" value="1"/>
</dbReference>
<sequence length="322" mass="36743">MNCVLEIIHLQHPHHLVREQLPPLSMALGYFDGMHLGHQKVIMTAKRIADELGVKSAVMTFDPHPSVVLGKKAAHVDMITPLEEKARLLKERGIDFLYVVRFDRDFSNLQPEEFVEQYIVNLNVKHVVAGFDFSYGKFGSGTMETMKEHAKDKCEYTVVEKLEDEGEKVSSTLIRKFLQEGRVENIQKLLGRCYTITGRVVHGEKRGREIGFPTANVGEVDGYMIPRTGVYAVELGINGQFYEGVCNIGYKPTFHDKKPEKPTIEVHIFDFKNMIYNEKVVVKWHKLIRKERKFSGIEALVSQINQDKREAAAYFASLKSDA</sequence>
<dbReference type="PANTHER" id="PTHR22749">
    <property type="entry name" value="RIBOFLAVIN KINASE/FMN ADENYLYLTRANSFERASE"/>
    <property type="match status" value="1"/>
</dbReference>
<dbReference type="NCBIfam" id="NF004161">
    <property type="entry name" value="PRK05627.1-4"/>
    <property type="match status" value="1"/>
</dbReference>
<dbReference type="Proteomes" id="UP000182762">
    <property type="component" value="Unassembled WGS sequence"/>
</dbReference>
<comment type="pathway">
    <text evidence="1 14">Cofactor biosynthesis; FAD biosynthesis; FAD from FMN: step 1/1.</text>
</comment>
<comment type="caution">
    <text evidence="16">The sequence shown here is derived from an EMBL/GenBank/DDBJ whole genome shotgun (WGS) entry which is preliminary data.</text>
</comment>
<keyword evidence="5 14" id="KW-0808">Transferase</keyword>
<name>A0A1I5VI67_9BACI</name>
<dbReference type="Gene3D" id="2.40.30.30">
    <property type="entry name" value="Riboflavin kinase-like"/>
    <property type="match status" value="1"/>
</dbReference>
<keyword evidence="10 14" id="KW-0067">ATP-binding</keyword>
<evidence type="ECO:0000256" key="3">
    <source>
        <dbReference type="ARBA" id="ARBA00022630"/>
    </source>
</evidence>
<evidence type="ECO:0000256" key="4">
    <source>
        <dbReference type="ARBA" id="ARBA00022643"/>
    </source>
</evidence>
<evidence type="ECO:0000256" key="10">
    <source>
        <dbReference type="ARBA" id="ARBA00022840"/>
    </source>
</evidence>
<comment type="catalytic activity">
    <reaction evidence="13 14">
        <text>FMN + ATP + H(+) = FAD + diphosphate</text>
        <dbReference type="Rhea" id="RHEA:17237"/>
        <dbReference type="ChEBI" id="CHEBI:15378"/>
        <dbReference type="ChEBI" id="CHEBI:30616"/>
        <dbReference type="ChEBI" id="CHEBI:33019"/>
        <dbReference type="ChEBI" id="CHEBI:57692"/>
        <dbReference type="ChEBI" id="CHEBI:58210"/>
        <dbReference type="EC" id="2.7.7.2"/>
    </reaction>
</comment>
<dbReference type="NCBIfam" id="NF004162">
    <property type="entry name" value="PRK05627.1-5"/>
    <property type="match status" value="1"/>
</dbReference>
<dbReference type="GO" id="GO:0016301">
    <property type="term" value="F:kinase activity"/>
    <property type="evidence" value="ECO:0007669"/>
    <property type="project" value="UniProtKB-KW"/>
</dbReference>
<evidence type="ECO:0000256" key="13">
    <source>
        <dbReference type="ARBA" id="ARBA00049494"/>
    </source>
</evidence>
<evidence type="ECO:0000259" key="15">
    <source>
        <dbReference type="SMART" id="SM00904"/>
    </source>
</evidence>
<evidence type="ECO:0000313" key="16">
    <source>
        <dbReference type="EMBL" id="SFQ07244.1"/>
    </source>
</evidence>
<dbReference type="NCBIfam" id="TIGR00125">
    <property type="entry name" value="cyt_tran_rel"/>
    <property type="match status" value="1"/>
</dbReference>
<dbReference type="SUPFAM" id="SSF52374">
    <property type="entry name" value="Nucleotidylyl transferase"/>
    <property type="match status" value="1"/>
</dbReference>
<keyword evidence="4 14" id="KW-0288">FMN</keyword>
<evidence type="ECO:0000256" key="1">
    <source>
        <dbReference type="ARBA" id="ARBA00004726"/>
    </source>
</evidence>
<comment type="catalytic activity">
    <reaction evidence="12 14">
        <text>riboflavin + ATP = FMN + ADP + H(+)</text>
        <dbReference type="Rhea" id="RHEA:14357"/>
        <dbReference type="ChEBI" id="CHEBI:15378"/>
        <dbReference type="ChEBI" id="CHEBI:30616"/>
        <dbReference type="ChEBI" id="CHEBI:57986"/>
        <dbReference type="ChEBI" id="CHEBI:58210"/>
        <dbReference type="ChEBI" id="CHEBI:456216"/>
        <dbReference type="EC" id="2.7.1.26"/>
    </reaction>
</comment>
<keyword evidence="6 14" id="KW-0548">Nucleotidyltransferase</keyword>
<keyword evidence="8 14" id="KW-0418">Kinase</keyword>
<comment type="pathway">
    <text evidence="2 14">Cofactor biosynthesis; FMN biosynthesis; FMN from riboflavin (ATP route): step 1/1.</text>
</comment>
<evidence type="ECO:0000256" key="11">
    <source>
        <dbReference type="ARBA" id="ARBA00023268"/>
    </source>
</evidence>
<dbReference type="PIRSF" id="PIRSF004491">
    <property type="entry name" value="FAD_Synth"/>
    <property type="match status" value="1"/>
</dbReference>
<dbReference type="SMART" id="SM00904">
    <property type="entry name" value="Flavokinase"/>
    <property type="match status" value="1"/>
</dbReference>
<dbReference type="InterPro" id="IPR002606">
    <property type="entry name" value="Riboflavin_kinase_bac"/>
</dbReference>
<evidence type="ECO:0000256" key="8">
    <source>
        <dbReference type="ARBA" id="ARBA00022777"/>
    </source>
</evidence>
<dbReference type="InterPro" id="IPR015865">
    <property type="entry name" value="Riboflavin_kinase_bac/euk"/>
</dbReference>
<dbReference type="NCBIfam" id="TIGR00083">
    <property type="entry name" value="ribF"/>
    <property type="match status" value="1"/>
</dbReference>
<evidence type="ECO:0000256" key="6">
    <source>
        <dbReference type="ARBA" id="ARBA00022695"/>
    </source>
</evidence>
<keyword evidence="9 14" id="KW-0274">FAD</keyword>
<dbReference type="GO" id="GO:0016779">
    <property type="term" value="F:nucleotidyltransferase activity"/>
    <property type="evidence" value="ECO:0007669"/>
    <property type="project" value="UniProtKB-KW"/>
</dbReference>
<protein>
    <recommendedName>
        <fullName evidence="14">Riboflavin biosynthesis protein</fullName>
    </recommendedName>
    <domain>
        <recommendedName>
            <fullName evidence="14">Riboflavin kinase</fullName>
            <ecNumber evidence="14">2.7.1.26</ecNumber>
        </recommendedName>
        <alternativeName>
            <fullName evidence="14">Flavokinase</fullName>
        </alternativeName>
    </domain>
    <domain>
        <recommendedName>
            <fullName evidence="14">FMN adenylyltransferase</fullName>
            <ecNumber evidence="14">2.7.7.2</ecNumber>
        </recommendedName>
        <alternativeName>
            <fullName evidence="14">FAD pyrophosphorylase</fullName>
        </alternativeName>
        <alternativeName>
            <fullName evidence="14">FAD synthase</fullName>
        </alternativeName>
    </domain>
</protein>
<dbReference type="InterPro" id="IPR023468">
    <property type="entry name" value="Riboflavin_kinase"/>
</dbReference>
<keyword evidence="17" id="KW-1185">Reference proteome</keyword>
<dbReference type="PANTHER" id="PTHR22749:SF6">
    <property type="entry name" value="RIBOFLAVIN KINASE"/>
    <property type="match status" value="1"/>
</dbReference>
<dbReference type="EC" id="2.7.1.26" evidence="14"/>
<dbReference type="Pfam" id="PF06574">
    <property type="entry name" value="FAD_syn"/>
    <property type="match status" value="1"/>
</dbReference>